<sequence length="137" mass="16027">MAKILELQSPGEDYSLGPTVCARVPQTEKRSLGIRPYCSTMPGLDVELPKEGSTRKQWRISRLLRDPFRRRWGLEYLPTLDRREKWYRITEPVHQGYMVFVCLAPTRVIQGHRGVGLQRVHQRFVRRAKVRVIDNGL</sequence>
<reference evidence="2 3" key="1">
    <citation type="journal article" date="2007" name="Nature">
        <title>Evolution of genes and genomes on the Drosophila phylogeny.</title>
        <authorList>
            <consortium name="Drosophila 12 Genomes Consortium"/>
            <person name="Clark A.G."/>
            <person name="Eisen M.B."/>
            <person name="Smith D.R."/>
            <person name="Bergman C.M."/>
            <person name="Oliver B."/>
            <person name="Markow T.A."/>
            <person name="Kaufman T.C."/>
            <person name="Kellis M."/>
            <person name="Gelbart W."/>
            <person name="Iyer V.N."/>
            <person name="Pollard D.A."/>
            <person name="Sackton T.B."/>
            <person name="Larracuente A.M."/>
            <person name="Singh N.D."/>
            <person name="Abad J.P."/>
            <person name="Abt D.N."/>
            <person name="Adryan B."/>
            <person name="Aguade M."/>
            <person name="Akashi H."/>
            <person name="Anderson W.W."/>
            <person name="Aquadro C.F."/>
            <person name="Ardell D.H."/>
            <person name="Arguello R."/>
            <person name="Artieri C.G."/>
            <person name="Barbash D.A."/>
            <person name="Barker D."/>
            <person name="Barsanti P."/>
            <person name="Batterham P."/>
            <person name="Batzoglou S."/>
            <person name="Begun D."/>
            <person name="Bhutkar A."/>
            <person name="Blanco E."/>
            <person name="Bosak S.A."/>
            <person name="Bradley R.K."/>
            <person name="Brand A.D."/>
            <person name="Brent M.R."/>
            <person name="Brooks A.N."/>
            <person name="Brown R.H."/>
            <person name="Butlin R.K."/>
            <person name="Caggese C."/>
            <person name="Calvi B.R."/>
            <person name="Bernardo de Carvalho A."/>
            <person name="Caspi A."/>
            <person name="Castrezana S."/>
            <person name="Celniker S.E."/>
            <person name="Chang J.L."/>
            <person name="Chapple C."/>
            <person name="Chatterji S."/>
            <person name="Chinwalla A."/>
            <person name="Civetta A."/>
            <person name="Clifton S.W."/>
            <person name="Comeron J.M."/>
            <person name="Costello J.C."/>
            <person name="Coyne J.A."/>
            <person name="Daub J."/>
            <person name="David R.G."/>
            <person name="Delcher A.L."/>
            <person name="Delehaunty K."/>
            <person name="Do C.B."/>
            <person name="Ebling H."/>
            <person name="Edwards K."/>
            <person name="Eickbush T."/>
            <person name="Evans J.D."/>
            <person name="Filipski A."/>
            <person name="Findeiss S."/>
            <person name="Freyhult E."/>
            <person name="Fulton L."/>
            <person name="Fulton R."/>
            <person name="Garcia A.C."/>
            <person name="Gardiner A."/>
            <person name="Garfield D.A."/>
            <person name="Garvin B.E."/>
            <person name="Gibson G."/>
            <person name="Gilbert D."/>
            <person name="Gnerre S."/>
            <person name="Godfrey J."/>
            <person name="Good R."/>
            <person name="Gotea V."/>
            <person name="Gravely B."/>
            <person name="Greenberg A.J."/>
            <person name="Griffiths-Jones S."/>
            <person name="Gross S."/>
            <person name="Guigo R."/>
            <person name="Gustafson E.A."/>
            <person name="Haerty W."/>
            <person name="Hahn M.W."/>
            <person name="Halligan D.L."/>
            <person name="Halpern A.L."/>
            <person name="Halter G.M."/>
            <person name="Han M.V."/>
            <person name="Heger A."/>
            <person name="Hillier L."/>
            <person name="Hinrichs A.S."/>
            <person name="Holmes I."/>
            <person name="Hoskins R.A."/>
            <person name="Hubisz M.J."/>
            <person name="Hultmark D."/>
            <person name="Huntley M.A."/>
            <person name="Jaffe D.B."/>
            <person name="Jagadeeshan S."/>
            <person name="Jeck W.R."/>
            <person name="Johnson J."/>
            <person name="Jones C.D."/>
            <person name="Jordan W.C."/>
            <person name="Karpen G.H."/>
            <person name="Kataoka E."/>
            <person name="Keightley P.D."/>
            <person name="Kheradpour P."/>
            <person name="Kirkness E.F."/>
            <person name="Koerich L.B."/>
            <person name="Kristiansen K."/>
            <person name="Kudrna D."/>
            <person name="Kulathinal R.J."/>
            <person name="Kumar S."/>
            <person name="Kwok R."/>
            <person name="Lander E."/>
            <person name="Langley C.H."/>
            <person name="Lapoint R."/>
            <person name="Lazzaro B.P."/>
            <person name="Lee S.J."/>
            <person name="Levesque L."/>
            <person name="Li R."/>
            <person name="Lin C.F."/>
            <person name="Lin M.F."/>
            <person name="Lindblad-Toh K."/>
            <person name="Llopart A."/>
            <person name="Long M."/>
            <person name="Low L."/>
            <person name="Lozovsky E."/>
            <person name="Lu J."/>
            <person name="Luo M."/>
            <person name="Machado C.A."/>
            <person name="Makalowski W."/>
            <person name="Marzo M."/>
            <person name="Matsuda M."/>
            <person name="Matzkin L."/>
            <person name="McAllister B."/>
            <person name="McBride C.S."/>
            <person name="McKernan B."/>
            <person name="McKernan K."/>
            <person name="Mendez-Lago M."/>
            <person name="Minx P."/>
            <person name="Mollenhauer M.U."/>
            <person name="Montooth K."/>
            <person name="Mount S.M."/>
            <person name="Mu X."/>
            <person name="Myers E."/>
            <person name="Negre B."/>
            <person name="Newfeld S."/>
            <person name="Nielsen R."/>
            <person name="Noor M.A."/>
            <person name="O'Grady P."/>
            <person name="Pachter L."/>
            <person name="Papaceit M."/>
            <person name="Parisi M.J."/>
            <person name="Parisi M."/>
            <person name="Parts L."/>
            <person name="Pedersen J.S."/>
            <person name="Pesole G."/>
            <person name="Phillippy A.M."/>
            <person name="Ponting C.P."/>
            <person name="Pop M."/>
            <person name="Porcelli D."/>
            <person name="Powell J.R."/>
            <person name="Prohaska S."/>
            <person name="Pruitt K."/>
            <person name="Puig M."/>
            <person name="Quesneville H."/>
            <person name="Ram K.R."/>
            <person name="Rand D."/>
            <person name="Rasmussen M.D."/>
            <person name="Reed L.K."/>
            <person name="Reenan R."/>
            <person name="Reily A."/>
            <person name="Remington K.A."/>
            <person name="Rieger T.T."/>
            <person name="Ritchie M.G."/>
            <person name="Robin C."/>
            <person name="Rogers Y.H."/>
            <person name="Rohde C."/>
            <person name="Rozas J."/>
            <person name="Rubenfield M.J."/>
            <person name="Ruiz A."/>
            <person name="Russo S."/>
            <person name="Salzberg S.L."/>
            <person name="Sanchez-Gracia A."/>
            <person name="Saranga D.J."/>
            <person name="Sato H."/>
            <person name="Schaeffer S.W."/>
            <person name="Schatz M.C."/>
            <person name="Schlenke T."/>
            <person name="Schwartz R."/>
            <person name="Segarra C."/>
            <person name="Singh R.S."/>
            <person name="Sirot L."/>
            <person name="Sirota M."/>
            <person name="Sisneros N.B."/>
            <person name="Smith C.D."/>
            <person name="Smith T.F."/>
            <person name="Spieth J."/>
            <person name="Stage D.E."/>
            <person name="Stark A."/>
            <person name="Stephan W."/>
            <person name="Strausberg R.L."/>
            <person name="Strempel S."/>
            <person name="Sturgill D."/>
            <person name="Sutton G."/>
            <person name="Sutton G.G."/>
            <person name="Tao W."/>
            <person name="Teichmann S."/>
            <person name="Tobari Y.N."/>
            <person name="Tomimura Y."/>
            <person name="Tsolas J.M."/>
            <person name="Valente V.L."/>
            <person name="Venter E."/>
            <person name="Venter J.C."/>
            <person name="Vicario S."/>
            <person name="Vieira F.G."/>
            <person name="Vilella A.J."/>
            <person name="Villasante A."/>
            <person name="Walenz B."/>
            <person name="Wang J."/>
            <person name="Wasserman M."/>
            <person name="Watts T."/>
            <person name="Wilson D."/>
            <person name="Wilson R.K."/>
            <person name="Wing R.A."/>
            <person name="Wolfner M.F."/>
            <person name="Wong A."/>
            <person name="Wong G.K."/>
            <person name="Wu C.I."/>
            <person name="Wu G."/>
            <person name="Yamamoto D."/>
            <person name="Yang H.P."/>
            <person name="Yang S.P."/>
            <person name="Yorke J.A."/>
            <person name="Yoshida K."/>
            <person name="Zdobnov E."/>
            <person name="Zhang P."/>
            <person name="Zhang Y."/>
            <person name="Zimin A.V."/>
            <person name="Baldwin J."/>
            <person name="Abdouelleil A."/>
            <person name="Abdulkadir J."/>
            <person name="Abebe A."/>
            <person name="Abera B."/>
            <person name="Abreu J."/>
            <person name="Acer S.C."/>
            <person name="Aftuck L."/>
            <person name="Alexander A."/>
            <person name="An P."/>
            <person name="Anderson E."/>
            <person name="Anderson S."/>
            <person name="Arachi H."/>
            <person name="Azer M."/>
            <person name="Bachantsang P."/>
            <person name="Barry A."/>
            <person name="Bayul T."/>
            <person name="Berlin A."/>
            <person name="Bessette D."/>
            <person name="Bloom T."/>
            <person name="Blye J."/>
            <person name="Boguslavskiy L."/>
            <person name="Bonnet C."/>
            <person name="Boukhgalter B."/>
            <person name="Bourzgui I."/>
            <person name="Brown A."/>
            <person name="Cahill P."/>
            <person name="Channer S."/>
            <person name="Cheshatsang Y."/>
            <person name="Chuda L."/>
            <person name="Citroen M."/>
            <person name="Collymore A."/>
            <person name="Cooke P."/>
            <person name="Costello M."/>
            <person name="D'Aco K."/>
            <person name="Daza R."/>
            <person name="De Haan G."/>
            <person name="DeGray S."/>
            <person name="DeMaso C."/>
            <person name="Dhargay N."/>
            <person name="Dooley K."/>
            <person name="Dooley E."/>
            <person name="Doricent M."/>
            <person name="Dorje P."/>
            <person name="Dorjee K."/>
            <person name="Dupes A."/>
            <person name="Elong R."/>
            <person name="Falk J."/>
            <person name="Farina A."/>
            <person name="Faro S."/>
            <person name="Ferguson D."/>
            <person name="Fisher S."/>
            <person name="Foley C.D."/>
            <person name="Franke A."/>
            <person name="Friedrich D."/>
            <person name="Gadbois L."/>
            <person name="Gearin G."/>
            <person name="Gearin C.R."/>
            <person name="Giannoukos G."/>
            <person name="Goode T."/>
            <person name="Graham J."/>
            <person name="Grandbois E."/>
            <person name="Grewal S."/>
            <person name="Gyaltsen K."/>
            <person name="Hafez N."/>
            <person name="Hagos B."/>
            <person name="Hall J."/>
            <person name="Henson C."/>
            <person name="Hollinger A."/>
            <person name="Honan T."/>
            <person name="Huard M.D."/>
            <person name="Hughes L."/>
            <person name="Hurhula B."/>
            <person name="Husby M.E."/>
            <person name="Kamat A."/>
            <person name="Kanga B."/>
            <person name="Kashin S."/>
            <person name="Khazanovich D."/>
            <person name="Kisner P."/>
            <person name="Lance K."/>
            <person name="Lara M."/>
            <person name="Lee W."/>
            <person name="Lennon N."/>
            <person name="Letendre F."/>
            <person name="LeVine R."/>
            <person name="Lipovsky A."/>
            <person name="Liu X."/>
            <person name="Liu J."/>
            <person name="Liu S."/>
            <person name="Lokyitsang T."/>
            <person name="Lokyitsang Y."/>
            <person name="Lubonja R."/>
            <person name="Lui A."/>
            <person name="MacDonald P."/>
            <person name="Magnisalis V."/>
            <person name="Maru K."/>
            <person name="Matthews C."/>
            <person name="McCusker W."/>
            <person name="McDonough S."/>
            <person name="Mehta T."/>
            <person name="Meldrim J."/>
            <person name="Meneus L."/>
            <person name="Mihai O."/>
            <person name="Mihalev A."/>
            <person name="Mihova T."/>
            <person name="Mittelman R."/>
            <person name="Mlenga V."/>
            <person name="Montmayeur A."/>
            <person name="Mulrain L."/>
            <person name="Navidi A."/>
            <person name="Naylor J."/>
            <person name="Negash T."/>
            <person name="Nguyen T."/>
            <person name="Nguyen N."/>
            <person name="Nicol R."/>
            <person name="Norbu C."/>
            <person name="Norbu N."/>
            <person name="Novod N."/>
            <person name="O'Neill B."/>
            <person name="Osman S."/>
            <person name="Markiewicz E."/>
            <person name="Oyono O.L."/>
            <person name="Patti C."/>
            <person name="Phunkhang P."/>
            <person name="Pierre F."/>
            <person name="Priest M."/>
            <person name="Raghuraman S."/>
            <person name="Rege F."/>
            <person name="Reyes R."/>
            <person name="Rise C."/>
            <person name="Rogov P."/>
            <person name="Ross K."/>
            <person name="Ryan E."/>
            <person name="Settipalli S."/>
            <person name="Shea T."/>
            <person name="Sherpa N."/>
            <person name="Shi L."/>
            <person name="Shih D."/>
            <person name="Sparrow T."/>
            <person name="Spaulding J."/>
            <person name="Stalker J."/>
            <person name="Stange-Thomann N."/>
            <person name="Stavropoulos S."/>
            <person name="Stone C."/>
            <person name="Strader C."/>
            <person name="Tesfaye S."/>
            <person name="Thomson T."/>
            <person name="Thoulutsang Y."/>
            <person name="Thoulutsang D."/>
            <person name="Topham K."/>
            <person name="Topping I."/>
            <person name="Tsamla T."/>
            <person name="Vassiliev H."/>
            <person name="Vo A."/>
            <person name="Wangchuk T."/>
            <person name="Wangdi T."/>
            <person name="Weiand M."/>
            <person name="Wilkinson J."/>
            <person name="Wilson A."/>
            <person name="Yadav S."/>
            <person name="Young G."/>
            <person name="Yu Q."/>
            <person name="Zembek L."/>
            <person name="Zhong D."/>
            <person name="Zimmer A."/>
            <person name="Zwirko Z."/>
            <person name="Jaffe D.B."/>
            <person name="Alvarez P."/>
            <person name="Brockman W."/>
            <person name="Butler J."/>
            <person name="Chin C."/>
            <person name="Gnerre S."/>
            <person name="Grabherr M."/>
            <person name="Kleber M."/>
            <person name="Mauceli E."/>
            <person name="MacCallum I."/>
        </authorList>
    </citation>
    <scope>NUCLEOTIDE SEQUENCE [LARGE SCALE GENOMIC DNA]</scope>
    <source>
        <strain evidence="3">white501</strain>
    </source>
</reference>
<dbReference type="Pfam" id="PF18701">
    <property type="entry name" value="DUF5641"/>
    <property type="match status" value="1"/>
</dbReference>
<keyword evidence="3" id="KW-1185">Reference proteome</keyword>
<dbReference type="HOGENOM" id="CLU_1867256_0_0_1"/>
<dbReference type="OrthoDB" id="7848428at2759"/>
<dbReference type="AlphaFoldDB" id="B4NST4"/>
<organism evidence="2 3">
    <name type="scientific">Drosophila simulans</name>
    <name type="common">Fruit fly</name>
    <dbReference type="NCBI Taxonomy" id="7240"/>
    <lineage>
        <taxon>Eukaryota</taxon>
        <taxon>Metazoa</taxon>
        <taxon>Ecdysozoa</taxon>
        <taxon>Arthropoda</taxon>
        <taxon>Hexapoda</taxon>
        <taxon>Insecta</taxon>
        <taxon>Pterygota</taxon>
        <taxon>Neoptera</taxon>
        <taxon>Endopterygota</taxon>
        <taxon>Diptera</taxon>
        <taxon>Brachycera</taxon>
        <taxon>Muscomorpha</taxon>
        <taxon>Ephydroidea</taxon>
        <taxon>Drosophilidae</taxon>
        <taxon>Drosophila</taxon>
        <taxon>Sophophora</taxon>
    </lineage>
</organism>
<dbReference type="Proteomes" id="UP000000304">
    <property type="component" value="Unassembled WGS sequence"/>
</dbReference>
<protein>
    <submittedName>
        <fullName evidence="2">GD17703</fullName>
    </submittedName>
</protein>
<gene>
    <name evidence="2" type="primary">Dsim\GD17703</name>
    <name evidence="2" type="ORF">Dsim_GD17703</name>
</gene>
<evidence type="ECO:0000313" key="2">
    <source>
        <dbReference type="EMBL" id="EDX15266.1"/>
    </source>
</evidence>
<dbReference type="EMBL" id="CH982442">
    <property type="protein sequence ID" value="EDX15266.1"/>
    <property type="molecule type" value="Genomic_DNA"/>
</dbReference>
<proteinExistence type="predicted"/>
<accession>B4NST4</accession>
<dbReference type="PhylomeDB" id="B4NST4"/>
<feature type="domain" description="DUF5641" evidence="1">
    <location>
        <begin position="56"/>
        <end position="131"/>
    </location>
</feature>
<name>B4NST4_DROSI</name>
<evidence type="ECO:0000313" key="3">
    <source>
        <dbReference type="Proteomes" id="UP000000304"/>
    </source>
</evidence>
<evidence type="ECO:0000259" key="1">
    <source>
        <dbReference type="Pfam" id="PF18701"/>
    </source>
</evidence>
<dbReference type="InterPro" id="IPR040676">
    <property type="entry name" value="DUF5641"/>
</dbReference>